<dbReference type="PANTHER" id="PTHR12900:SF0">
    <property type="entry name" value="CHECKPOINT PROTEIN"/>
    <property type="match status" value="1"/>
</dbReference>
<dbReference type="OrthoDB" id="337750at2759"/>
<dbReference type="InterPro" id="IPR007150">
    <property type="entry name" value="HUS1/Mec3"/>
</dbReference>
<dbReference type="GO" id="GO:0031573">
    <property type="term" value="P:mitotic intra-S DNA damage checkpoint signaling"/>
    <property type="evidence" value="ECO:0007669"/>
    <property type="project" value="TreeGrafter"/>
</dbReference>
<dbReference type="EMBL" id="FUEG01000002">
    <property type="protein sequence ID" value="SJL00430.1"/>
    <property type="molecule type" value="Genomic_DNA"/>
</dbReference>
<keyword evidence="5" id="KW-0479">Metal-binding</keyword>
<dbReference type="CDD" id="cd03499">
    <property type="entry name" value="SQR_TypeC_SdhC"/>
    <property type="match status" value="1"/>
</dbReference>
<evidence type="ECO:0000313" key="11">
    <source>
        <dbReference type="Proteomes" id="UP000219338"/>
    </source>
</evidence>
<keyword evidence="3" id="KW-0349">Heme</keyword>
<dbReference type="AlphaFoldDB" id="A0A284QVC9"/>
<dbReference type="GO" id="GO:0000723">
    <property type="term" value="P:telomere maintenance"/>
    <property type="evidence" value="ECO:0007669"/>
    <property type="project" value="TreeGrafter"/>
</dbReference>
<dbReference type="InterPro" id="IPR034804">
    <property type="entry name" value="SQR/QFR_C/D"/>
</dbReference>
<sequence length="422" mass="46052">MLTRTVGLGPALRQAAFAPRLVRSQVVGRNLIAKRNVQIQSLPSTAAAEILNKQRLKRPNSPFEIYQVQLTSVTSIANRVTGACLSALLYGFSLAYLVAPGTFDSTHIVEFVGGLPDVVKYAGKSILAAPFAYHSWNGVRHLVWDSTTKFLSVKGVYNTGYAMLGAAGLSTILSRTSQIKVESIFSGYRIQSNASNEITMALFSEALLAALKSATSSTTGTLSSFEAEEVVMKLAKKSDQAVLSFDITGMTRVGRRVKVTHDVKIEVMKPSDVERLNEPMCPEPDTHILLPPLQKLRTIVDRLRPMSNVLGVRANNNGCLQLSIHTESVKVDTEWKGCTNPKMAREHASQQEDPPPDPDEMFGVLVSIRSFIKFLQSHVVSTTTIACICQNHCMILYVYIGDVADAGGVLTFYIPAMLDDDG</sequence>
<keyword evidence="6" id="KW-1133">Transmembrane helix</keyword>
<dbReference type="GO" id="GO:0009055">
    <property type="term" value="F:electron transfer activity"/>
    <property type="evidence" value="ECO:0007669"/>
    <property type="project" value="InterPro"/>
</dbReference>
<dbReference type="GO" id="GO:0030896">
    <property type="term" value="C:checkpoint clamp complex"/>
    <property type="evidence" value="ECO:0007669"/>
    <property type="project" value="InterPro"/>
</dbReference>
<name>A0A284QVC9_ARMOS</name>
<evidence type="ECO:0000256" key="9">
    <source>
        <dbReference type="ARBA" id="ARBA00023242"/>
    </source>
</evidence>
<dbReference type="Gene3D" id="1.20.1300.10">
    <property type="entry name" value="Fumarate reductase/succinate dehydrogenase, transmembrane subunit"/>
    <property type="match status" value="1"/>
</dbReference>
<comment type="subcellular location">
    <subcellularLocation>
        <location evidence="2">Membrane</location>
    </subcellularLocation>
    <subcellularLocation>
        <location evidence="1">Nucleus</location>
    </subcellularLocation>
</comment>
<dbReference type="GO" id="GO:0000724">
    <property type="term" value="P:double-strand break repair via homologous recombination"/>
    <property type="evidence" value="ECO:0007669"/>
    <property type="project" value="TreeGrafter"/>
</dbReference>
<proteinExistence type="predicted"/>
<evidence type="ECO:0000256" key="1">
    <source>
        <dbReference type="ARBA" id="ARBA00004123"/>
    </source>
</evidence>
<keyword evidence="11" id="KW-1185">Reference proteome</keyword>
<gene>
    <name evidence="10" type="ORF">ARMOST_03743</name>
</gene>
<dbReference type="GO" id="GO:0016020">
    <property type="term" value="C:membrane"/>
    <property type="evidence" value="ECO:0007669"/>
    <property type="project" value="UniProtKB-SubCell"/>
</dbReference>
<dbReference type="Proteomes" id="UP000219338">
    <property type="component" value="Unassembled WGS sequence"/>
</dbReference>
<evidence type="ECO:0008006" key="12">
    <source>
        <dbReference type="Google" id="ProtNLM"/>
    </source>
</evidence>
<evidence type="ECO:0000256" key="5">
    <source>
        <dbReference type="ARBA" id="ARBA00022723"/>
    </source>
</evidence>
<dbReference type="PANTHER" id="PTHR12900">
    <property type="entry name" value="MITOTIC AND DNA DAMAGE CHECKPOINT PROTEIN HUS1"/>
    <property type="match status" value="1"/>
</dbReference>
<organism evidence="10 11">
    <name type="scientific">Armillaria ostoyae</name>
    <name type="common">Armillaria root rot fungus</name>
    <dbReference type="NCBI Taxonomy" id="47428"/>
    <lineage>
        <taxon>Eukaryota</taxon>
        <taxon>Fungi</taxon>
        <taxon>Dikarya</taxon>
        <taxon>Basidiomycota</taxon>
        <taxon>Agaricomycotina</taxon>
        <taxon>Agaricomycetes</taxon>
        <taxon>Agaricomycetidae</taxon>
        <taxon>Agaricales</taxon>
        <taxon>Marasmiineae</taxon>
        <taxon>Physalacriaceae</taxon>
        <taxon>Armillaria</taxon>
    </lineage>
</organism>
<dbReference type="GO" id="GO:0046872">
    <property type="term" value="F:metal ion binding"/>
    <property type="evidence" value="ECO:0007669"/>
    <property type="project" value="UniProtKB-KW"/>
</dbReference>
<dbReference type="GO" id="GO:0006099">
    <property type="term" value="P:tricarboxylic acid cycle"/>
    <property type="evidence" value="ECO:0007669"/>
    <property type="project" value="InterPro"/>
</dbReference>
<accession>A0A284QVC9</accession>
<evidence type="ECO:0000256" key="4">
    <source>
        <dbReference type="ARBA" id="ARBA00022692"/>
    </source>
</evidence>
<evidence type="ECO:0000256" key="3">
    <source>
        <dbReference type="ARBA" id="ARBA00022617"/>
    </source>
</evidence>
<dbReference type="InterPro" id="IPR000701">
    <property type="entry name" value="SuccDH_FuR_B_TM-su"/>
</dbReference>
<reference evidence="11" key="1">
    <citation type="journal article" date="2017" name="Nat. Ecol. Evol.">
        <title>Genome expansion and lineage-specific genetic innovations in the forest pathogenic fungi Armillaria.</title>
        <authorList>
            <person name="Sipos G."/>
            <person name="Prasanna A.N."/>
            <person name="Walter M.C."/>
            <person name="O'Connor E."/>
            <person name="Balint B."/>
            <person name="Krizsan K."/>
            <person name="Kiss B."/>
            <person name="Hess J."/>
            <person name="Varga T."/>
            <person name="Slot J."/>
            <person name="Riley R."/>
            <person name="Boka B."/>
            <person name="Rigling D."/>
            <person name="Barry K."/>
            <person name="Lee J."/>
            <person name="Mihaltcheva S."/>
            <person name="LaButti K."/>
            <person name="Lipzen A."/>
            <person name="Waldron R."/>
            <person name="Moloney N.M."/>
            <person name="Sperisen C."/>
            <person name="Kredics L."/>
            <person name="Vagvoelgyi C."/>
            <person name="Patrignani A."/>
            <person name="Fitzpatrick D."/>
            <person name="Nagy I."/>
            <person name="Doyle S."/>
            <person name="Anderson J.B."/>
            <person name="Grigoriev I.V."/>
            <person name="Gueldener U."/>
            <person name="Muensterkoetter M."/>
            <person name="Nagy L.G."/>
        </authorList>
    </citation>
    <scope>NUCLEOTIDE SEQUENCE [LARGE SCALE GENOMIC DNA]</scope>
    <source>
        <strain evidence="11">C18/9</strain>
    </source>
</reference>
<evidence type="ECO:0000256" key="8">
    <source>
        <dbReference type="ARBA" id="ARBA00023136"/>
    </source>
</evidence>
<dbReference type="STRING" id="47428.A0A284QVC9"/>
<keyword evidence="7" id="KW-0408">Iron</keyword>
<dbReference type="SUPFAM" id="SSF81343">
    <property type="entry name" value="Fumarate reductase respiratory complex transmembrane subunits"/>
    <property type="match status" value="1"/>
</dbReference>
<evidence type="ECO:0000256" key="2">
    <source>
        <dbReference type="ARBA" id="ARBA00004370"/>
    </source>
</evidence>
<dbReference type="GO" id="GO:0044778">
    <property type="term" value="P:meiotic DNA integrity checkpoint signaling"/>
    <property type="evidence" value="ECO:0007669"/>
    <property type="project" value="TreeGrafter"/>
</dbReference>
<keyword evidence="4" id="KW-0812">Transmembrane</keyword>
<evidence type="ECO:0000256" key="7">
    <source>
        <dbReference type="ARBA" id="ARBA00023004"/>
    </source>
</evidence>
<protein>
    <recommendedName>
        <fullName evidence="12">Checkpoint protein</fullName>
    </recommendedName>
</protein>
<dbReference type="Pfam" id="PF04005">
    <property type="entry name" value="Hus1"/>
    <property type="match status" value="1"/>
</dbReference>
<dbReference type="GO" id="GO:0033314">
    <property type="term" value="P:mitotic DNA replication checkpoint signaling"/>
    <property type="evidence" value="ECO:0007669"/>
    <property type="project" value="TreeGrafter"/>
</dbReference>
<evidence type="ECO:0000313" key="10">
    <source>
        <dbReference type="EMBL" id="SJL00430.1"/>
    </source>
</evidence>
<dbReference type="Pfam" id="PF01127">
    <property type="entry name" value="Sdh_cyt"/>
    <property type="match status" value="1"/>
</dbReference>
<dbReference type="Gene3D" id="3.70.10.10">
    <property type="match status" value="1"/>
</dbReference>
<keyword evidence="9" id="KW-0539">Nucleus</keyword>
<evidence type="ECO:0000256" key="6">
    <source>
        <dbReference type="ARBA" id="ARBA00022989"/>
    </source>
</evidence>
<keyword evidence="8" id="KW-0472">Membrane</keyword>
<dbReference type="GO" id="GO:0035861">
    <property type="term" value="C:site of double-strand break"/>
    <property type="evidence" value="ECO:0007669"/>
    <property type="project" value="TreeGrafter"/>
</dbReference>
<dbReference type="InterPro" id="IPR014314">
    <property type="entry name" value="Succ_DH_cytb556"/>
</dbReference>
<dbReference type="GO" id="GO:0006289">
    <property type="term" value="P:nucleotide-excision repair"/>
    <property type="evidence" value="ECO:0007669"/>
    <property type="project" value="TreeGrafter"/>
</dbReference>